<evidence type="ECO:0000256" key="2">
    <source>
        <dbReference type="ARBA" id="ARBA00007495"/>
    </source>
</evidence>
<keyword evidence="8 9" id="KW-0624">Polysaccharide degradation</keyword>
<dbReference type="Gene3D" id="3.20.20.80">
    <property type="entry name" value="Glycosidases"/>
    <property type="match status" value="1"/>
</dbReference>
<evidence type="ECO:0000256" key="4">
    <source>
        <dbReference type="ARBA" id="ARBA00022729"/>
    </source>
</evidence>
<evidence type="ECO:0000256" key="3">
    <source>
        <dbReference type="ARBA" id="ARBA00022651"/>
    </source>
</evidence>
<sequence>MSRPAAASLPTGLGAIARQNGITFGAAVQSGLLATDADYAAAFRREASMVVPEWEGKWGALQPTEGEFDTAPLDGILAWAKAQERLVRGHALVWHQHLPAWAEEALGQGPERATSIMQAHIRRVLAHTRASIRDWDVVNEVIADPPGSDTPQAGDLELRDSPFLRALGPAYIDEALRMARRADPLLRLTLNEYGIEEDTPAAAEKRRRLLALVRDLLSRGVPLDAVGLQGHLQLAKPFRPEPLTALITALRQAGLSVLITEMDIRETADAPQELAARDALVNERAYAFVSTALAAGVRTVFTWGLSDRYSWLTTDPSVAMPAPRTHRGLPLDASFRRNAMWEALRRAFAGA</sequence>
<feature type="domain" description="GH10" evidence="10">
    <location>
        <begin position="6"/>
        <end position="347"/>
    </location>
</feature>
<keyword evidence="4" id="KW-0732">Signal</keyword>
<dbReference type="SMART" id="SM00633">
    <property type="entry name" value="Glyco_10"/>
    <property type="match status" value="1"/>
</dbReference>
<proteinExistence type="inferred from homology"/>
<dbReference type="PANTHER" id="PTHR31490">
    <property type="entry name" value="GLYCOSYL HYDROLASE"/>
    <property type="match status" value="1"/>
</dbReference>
<evidence type="ECO:0000256" key="8">
    <source>
        <dbReference type="ARBA" id="ARBA00023326"/>
    </source>
</evidence>
<dbReference type="InterPro" id="IPR044846">
    <property type="entry name" value="GH10"/>
</dbReference>
<dbReference type="PANTHER" id="PTHR31490:SF88">
    <property type="entry name" value="BETA-XYLANASE"/>
    <property type="match status" value="1"/>
</dbReference>
<keyword evidence="12" id="KW-1185">Reference proteome</keyword>
<comment type="similarity">
    <text evidence="2 9">Belongs to the glycosyl hydrolase 10 (cellulase F) family.</text>
</comment>
<keyword evidence="7 9" id="KW-0326">Glycosidase</keyword>
<keyword evidence="3" id="KW-0858">Xylan degradation</keyword>
<dbReference type="SUPFAM" id="SSF51445">
    <property type="entry name" value="(Trans)glycosidases"/>
    <property type="match status" value="1"/>
</dbReference>
<dbReference type="EC" id="3.2.1.8" evidence="9"/>
<comment type="catalytic activity">
    <reaction evidence="1 9">
        <text>Endohydrolysis of (1-&gt;4)-beta-D-xylosidic linkages in xylans.</text>
        <dbReference type="EC" id="3.2.1.8"/>
    </reaction>
</comment>
<evidence type="ECO:0000313" key="12">
    <source>
        <dbReference type="Proteomes" id="UP000626026"/>
    </source>
</evidence>
<evidence type="ECO:0000256" key="7">
    <source>
        <dbReference type="ARBA" id="ARBA00023295"/>
    </source>
</evidence>
<evidence type="ECO:0000256" key="6">
    <source>
        <dbReference type="ARBA" id="ARBA00023277"/>
    </source>
</evidence>
<dbReference type="PRINTS" id="PR00134">
    <property type="entry name" value="GLHYDRLASE10"/>
</dbReference>
<name>A0ABR7RJZ0_9PROT</name>
<evidence type="ECO:0000313" key="11">
    <source>
        <dbReference type="EMBL" id="MBC9206900.1"/>
    </source>
</evidence>
<dbReference type="RefSeq" id="WP_187784072.1">
    <property type="nucleotide sequence ID" value="NZ_JACTVA010000011.1"/>
</dbReference>
<keyword evidence="6 9" id="KW-0119">Carbohydrate metabolism</keyword>
<gene>
    <name evidence="11" type="ORF">IBL26_08650</name>
</gene>
<evidence type="ECO:0000256" key="1">
    <source>
        <dbReference type="ARBA" id="ARBA00000681"/>
    </source>
</evidence>
<dbReference type="InterPro" id="IPR001000">
    <property type="entry name" value="GH10_dom"/>
</dbReference>
<protein>
    <recommendedName>
        <fullName evidence="9">Beta-xylanase</fullName>
        <ecNumber evidence="9">3.2.1.8</ecNumber>
    </recommendedName>
</protein>
<dbReference type="PROSITE" id="PS51760">
    <property type="entry name" value="GH10_2"/>
    <property type="match status" value="1"/>
</dbReference>
<evidence type="ECO:0000256" key="5">
    <source>
        <dbReference type="ARBA" id="ARBA00022801"/>
    </source>
</evidence>
<organism evidence="11 12">
    <name type="scientific">Teichococcus aerophilus</name>
    <dbReference type="NCBI Taxonomy" id="1224513"/>
    <lineage>
        <taxon>Bacteria</taxon>
        <taxon>Pseudomonadati</taxon>
        <taxon>Pseudomonadota</taxon>
        <taxon>Alphaproteobacteria</taxon>
        <taxon>Acetobacterales</taxon>
        <taxon>Roseomonadaceae</taxon>
        <taxon>Roseomonas</taxon>
    </lineage>
</organism>
<evidence type="ECO:0000256" key="9">
    <source>
        <dbReference type="RuleBase" id="RU361174"/>
    </source>
</evidence>
<accession>A0ABR7RJZ0</accession>
<dbReference type="Pfam" id="PF00331">
    <property type="entry name" value="Glyco_hydro_10"/>
    <property type="match status" value="1"/>
</dbReference>
<reference evidence="11 12" key="1">
    <citation type="journal article" date="2013" name="Int. J. Syst. Evol. Microbiol.">
        <title>Roseomonas aerophila sp. nov., isolated from air.</title>
        <authorList>
            <person name="Kim S.J."/>
            <person name="Weon H.Y."/>
            <person name="Ahn J.H."/>
            <person name="Hong S.B."/>
            <person name="Seok S.J."/>
            <person name="Whang K.S."/>
            <person name="Kwon S.W."/>
        </authorList>
    </citation>
    <scope>NUCLEOTIDE SEQUENCE [LARGE SCALE GENOMIC DNA]</scope>
    <source>
        <strain evidence="11 12">NBRC 108923</strain>
    </source>
</reference>
<dbReference type="EMBL" id="JACTVA010000011">
    <property type="protein sequence ID" value="MBC9206900.1"/>
    <property type="molecule type" value="Genomic_DNA"/>
</dbReference>
<dbReference type="InterPro" id="IPR017853">
    <property type="entry name" value="GH"/>
</dbReference>
<keyword evidence="5 9" id="KW-0378">Hydrolase</keyword>
<dbReference type="Proteomes" id="UP000626026">
    <property type="component" value="Unassembled WGS sequence"/>
</dbReference>
<comment type="caution">
    <text evidence="11">The sequence shown here is derived from an EMBL/GenBank/DDBJ whole genome shotgun (WGS) entry which is preliminary data.</text>
</comment>
<evidence type="ECO:0000259" key="10">
    <source>
        <dbReference type="PROSITE" id="PS51760"/>
    </source>
</evidence>